<name>A0ABV2TUS4_9FLAO</name>
<comment type="caution">
    <text evidence="2">The sequence shown here is derived from an EMBL/GenBank/DDBJ whole genome shotgun (WGS) entry which is preliminary data.</text>
</comment>
<feature type="transmembrane region" description="Helical" evidence="1">
    <location>
        <begin position="62"/>
        <end position="81"/>
    </location>
</feature>
<sequence>MESDKKILSIPLRVSMCFILVGFIFKMLHWQLASTILTLAFVSILVLYALRFWNKPKKTFLAYNKLILISFWAINGLIQMYHLPFALYTQIILVISLILWAILEGTAYFSKENKSKKLNTSLIIWNLIMVLGSIAIMSGGFFMLLEWDYALALLTLGVFLITIYVFKDVFAQEIREENS</sequence>
<protein>
    <recommendedName>
        <fullName evidence="4">DUF308 domain-containing protein</fullName>
    </recommendedName>
</protein>
<gene>
    <name evidence="2" type="ORF">ABXZ32_06415</name>
</gene>
<evidence type="ECO:0008006" key="4">
    <source>
        <dbReference type="Google" id="ProtNLM"/>
    </source>
</evidence>
<proteinExistence type="predicted"/>
<feature type="transmembrane region" description="Helical" evidence="1">
    <location>
        <begin position="122"/>
        <end position="143"/>
    </location>
</feature>
<dbReference type="Proteomes" id="UP001549773">
    <property type="component" value="Unassembled WGS sequence"/>
</dbReference>
<dbReference type="RefSeq" id="WP_354617844.1">
    <property type="nucleotide sequence ID" value="NZ_JBEWYP010000003.1"/>
</dbReference>
<evidence type="ECO:0000313" key="3">
    <source>
        <dbReference type="Proteomes" id="UP001549773"/>
    </source>
</evidence>
<feature type="transmembrane region" description="Helical" evidence="1">
    <location>
        <begin position="87"/>
        <end position="110"/>
    </location>
</feature>
<accession>A0ABV2TUS4</accession>
<keyword evidence="1" id="KW-0812">Transmembrane</keyword>
<feature type="transmembrane region" description="Helical" evidence="1">
    <location>
        <begin position="31"/>
        <end position="50"/>
    </location>
</feature>
<keyword evidence="3" id="KW-1185">Reference proteome</keyword>
<feature type="transmembrane region" description="Helical" evidence="1">
    <location>
        <begin position="149"/>
        <end position="166"/>
    </location>
</feature>
<evidence type="ECO:0000256" key="1">
    <source>
        <dbReference type="SAM" id="Phobius"/>
    </source>
</evidence>
<evidence type="ECO:0000313" key="2">
    <source>
        <dbReference type="EMBL" id="MET7029018.1"/>
    </source>
</evidence>
<dbReference type="EMBL" id="JBEWYP010000003">
    <property type="protein sequence ID" value="MET7029018.1"/>
    <property type="molecule type" value="Genomic_DNA"/>
</dbReference>
<organism evidence="2 3">
    <name type="scientific">Sediminicola luteus</name>
    <dbReference type="NCBI Taxonomy" id="319238"/>
    <lineage>
        <taxon>Bacteria</taxon>
        <taxon>Pseudomonadati</taxon>
        <taxon>Bacteroidota</taxon>
        <taxon>Flavobacteriia</taxon>
        <taxon>Flavobacteriales</taxon>
        <taxon>Flavobacteriaceae</taxon>
        <taxon>Sediminicola</taxon>
    </lineage>
</organism>
<reference evidence="2 3" key="1">
    <citation type="submission" date="2024-07" db="EMBL/GenBank/DDBJ databases">
        <title>The genome sequence of type strain Sediminicola luteus GDMCC 1.2596T.</title>
        <authorList>
            <person name="Liu Y."/>
        </authorList>
    </citation>
    <scope>NUCLEOTIDE SEQUENCE [LARGE SCALE GENOMIC DNA]</scope>
    <source>
        <strain evidence="2 3">GDMCC 1.2596</strain>
    </source>
</reference>
<keyword evidence="1" id="KW-0472">Membrane</keyword>
<feature type="transmembrane region" description="Helical" evidence="1">
    <location>
        <begin position="7"/>
        <end position="25"/>
    </location>
</feature>
<keyword evidence="1" id="KW-1133">Transmembrane helix</keyword>